<dbReference type="GO" id="GO:0009168">
    <property type="term" value="P:purine ribonucleoside monophosphate biosynthetic process"/>
    <property type="evidence" value="ECO:0007669"/>
    <property type="project" value="InterPro"/>
</dbReference>
<feature type="domain" description="Adenosine deaminase" evidence="6">
    <location>
        <begin position="15"/>
        <end position="316"/>
    </location>
</feature>
<accession>A0A936K5S4</accession>
<dbReference type="PANTHER" id="PTHR43114:SF6">
    <property type="entry name" value="ADENINE DEAMINASE"/>
    <property type="match status" value="1"/>
</dbReference>
<dbReference type="InterPro" id="IPR032466">
    <property type="entry name" value="Metal_Hydrolase"/>
</dbReference>
<dbReference type="InterPro" id="IPR001365">
    <property type="entry name" value="A_deaminase_dom"/>
</dbReference>
<comment type="cofactor">
    <cofactor evidence="1">
        <name>Zn(2+)</name>
        <dbReference type="ChEBI" id="CHEBI:29105"/>
    </cofactor>
</comment>
<dbReference type="InterPro" id="IPR006330">
    <property type="entry name" value="Ado/ade_deaminase"/>
</dbReference>
<dbReference type="PANTHER" id="PTHR43114">
    <property type="entry name" value="ADENINE DEAMINASE"/>
    <property type="match status" value="1"/>
</dbReference>
<evidence type="ECO:0000256" key="3">
    <source>
        <dbReference type="ARBA" id="ARBA00022723"/>
    </source>
</evidence>
<dbReference type="GO" id="GO:0046872">
    <property type="term" value="F:metal ion binding"/>
    <property type="evidence" value="ECO:0007669"/>
    <property type="project" value="UniProtKB-KW"/>
</dbReference>
<evidence type="ECO:0000313" key="8">
    <source>
        <dbReference type="Proteomes" id="UP000709959"/>
    </source>
</evidence>
<proteinExistence type="inferred from homology"/>
<gene>
    <name evidence="7" type="ORF">IPN91_06470</name>
</gene>
<dbReference type="EMBL" id="JADKCH010000004">
    <property type="protein sequence ID" value="MBK8572286.1"/>
    <property type="molecule type" value="Genomic_DNA"/>
</dbReference>
<dbReference type="GO" id="GO:0016814">
    <property type="term" value="F:hydrolase activity, acting on carbon-nitrogen (but not peptide) bonds, in cyclic amidines"/>
    <property type="evidence" value="ECO:0007669"/>
    <property type="project" value="UniProtKB-ARBA"/>
</dbReference>
<organism evidence="7 8">
    <name type="scientific">Candidatus Geothrix odensensis</name>
    <dbReference type="NCBI Taxonomy" id="2954440"/>
    <lineage>
        <taxon>Bacteria</taxon>
        <taxon>Pseudomonadati</taxon>
        <taxon>Acidobacteriota</taxon>
        <taxon>Holophagae</taxon>
        <taxon>Holophagales</taxon>
        <taxon>Holophagaceae</taxon>
        <taxon>Geothrix</taxon>
    </lineage>
</organism>
<keyword evidence="3" id="KW-0479">Metal-binding</keyword>
<protein>
    <submittedName>
        <fullName evidence="7">Amidohydrolase family protein</fullName>
    </submittedName>
</protein>
<keyword evidence="5" id="KW-0862">Zinc</keyword>
<dbReference type="PROSITE" id="PS00485">
    <property type="entry name" value="A_DEAMINASE"/>
    <property type="match status" value="1"/>
</dbReference>
<dbReference type="SUPFAM" id="SSF51556">
    <property type="entry name" value="Metallo-dependent hydrolases"/>
    <property type="match status" value="1"/>
</dbReference>
<evidence type="ECO:0000256" key="1">
    <source>
        <dbReference type="ARBA" id="ARBA00001947"/>
    </source>
</evidence>
<dbReference type="AlphaFoldDB" id="A0A936K5S4"/>
<sequence length="318" mass="33838">MGEHNVPVMPAPAPPLIDRHTHLEGGLDPAWVRRESGRRGLALPATLEALWSGRSLPFEGFIEAFLFGAALLDSREAVREAVLAVAHRTLAGGGTGFDLWTSPHFLVVHRGQLSLGDFWDGVAAGLSEAEALGLRGCVVVDAVNHFGPKHGHAVLDLILPALPPFVRGFSTGGLEGCPFRDWAPVFNRARAAGLRIAAHAGENGPGTNVREAVLDGGVSRIVHGIRADEATLELLAERRIPVDICPSSNRALAAEVDPHPLPRMLRAGVRCALGTDDPGVIPCDLETEARAARHMGLDEAAMARLRRNGAEDAWCLSD</sequence>
<dbReference type="GO" id="GO:0019239">
    <property type="term" value="F:deaminase activity"/>
    <property type="evidence" value="ECO:0007669"/>
    <property type="project" value="InterPro"/>
</dbReference>
<evidence type="ECO:0000256" key="5">
    <source>
        <dbReference type="ARBA" id="ARBA00022833"/>
    </source>
</evidence>
<name>A0A936K5S4_9BACT</name>
<dbReference type="Pfam" id="PF00962">
    <property type="entry name" value="A_deaminase"/>
    <property type="match status" value="1"/>
</dbReference>
<dbReference type="Proteomes" id="UP000709959">
    <property type="component" value="Unassembled WGS sequence"/>
</dbReference>
<evidence type="ECO:0000256" key="2">
    <source>
        <dbReference type="ARBA" id="ARBA00006676"/>
    </source>
</evidence>
<dbReference type="Gene3D" id="3.20.20.140">
    <property type="entry name" value="Metal-dependent hydrolases"/>
    <property type="match status" value="1"/>
</dbReference>
<evidence type="ECO:0000313" key="7">
    <source>
        <dbReference type="EMBL" id="MBK8572286.1"/>
    </source>
</evidence>
<evidence type="ECO:0000259" key="6">
    <source>
        <dbReference type="Pfam" id="PF00962"/>
    </source>
</evidence>
<evidence type="ECO:0000256" key="4">
    <source>
        <dbReference type="ARBA" id="ARBA00022801"/>
    </source>
</evidence>
<reference evidence="7 8" key="1">
    <citation type="submission" date="2020-10" db="EMBL/GenBank/DDBJ databases">
        <title>Connecting structure to function with the recovery of over 1000 high-quality activated sludge metagenome-assembled genomes encoding full-length rRNA genes using long-read sequencing.</title>
        <authorList>
            <person name="Singleton C.M."/>
            <person name="Petriglieri F."/>
            <person name="Kristensen J.M."/>
            <person name="Kirkegaard R.H."/>
            <person name="Michaelsen T.Y."/>
            <person name="Andersen M.H."/>
            <person name="Karst S.M."/>
            <person name="Dueholm M.S."/>
            <person name="Nielsen P.H."/>
            <person name="Albertsen M."/>
        </authorList>
    </citation>
    <scope>NUCLEOTIDE SEQUENCE [LARGE SCALE GENOMIC DNA]</scope>
    <source>
        <strain evidence="7">OdNE_18-Q3-R46-58_MAXAC.008</strain>
    </source>
</reference>
<keyword evidence="4" id="KW-0378">Hydrolase</keyword>
<comment type="caution">
    <text evidence="7">The sequence shown here is derived from an EMBL/GenBank/DDBJ whole genome shotgun (WGS) entry which is preliminary data.</text>
</comment>
<comment type="similarity">
    <text evidence="2">Belongs to the metallo-dependent hydrolases superfamily. Adenosine and AMP deaminases family.</text>
</comment>
<dbReference type="InterPro" id="IPR006650">
    <property type="entry name" value="A/AMP_deam_AS"/>
</dbReference>